<gene>
    <name evidence="1" type="ORF">CVLEPA_LOCUS6351</name>
</gene>
<evidence type="ECO:0000313" key="2">
    <source>
        <dbReference type="Proteomes" id="UP001642483"/>
    </source>
</evidence>
<name>A0ABP0FB57_CLALP</name>
<organism evidence="1 2">
    <name type="scientific">Clavelina lepadiformis</name>
    <name type="common">Light-bulb sea squirt</name>
    <name type="synonym">Ascidia lepadiformis</name>
    <dbReference type="NCBI Taxonomy" id="159417"/>
    <lineage>
        <taxon>Eukaryota</taxon>
        <taxon>Metazoa</taxon>
        <taxon>Chordata</taxon>
        <taxon>Tunicata</taxon>
        <taxon>Ascidiacea</taxon>
        <taxon>Aplousobranchia</taxon>
        <taxon>Clavelinidae</taxon>
        <taxon>Clavelina</taxon>
    </lineage>
</organism>
<proteinExistence type="predicted"/>
<dbReference type="EMBL" id="CAWYQH010000035">
    <property type="protein sequence ID" value="CAK8676932.1"/>
    <property type="molecule type" value="Genomic_DNA"/>
</dbReference>
<accession>A0ABP0FB57</accession>
<sequence length="110" mass="12628">MAKWFQADGPGYEHMDEQGIVDLVSAEEEEDICDEEDADETTEDATKRAQCPVSHAEAMRMFDQCLTWLRFQPEATVSNTSTLVELRELAAEKRQSSRKQSKIDSFFSRF</sequence>
<comment type="caution">
    <text evidence="1">The sequence shown here is derived from an EMBL/GenBank/DDBJ whole genome shotgun (WGS) entry which is preliminary data.</text>
</comment>
<reference evidence="1 2" key="1">
    <citation type="submission" date="2024-02" db="EMBL/GenBank/DDBJ databases">
        <authorList>
            <person name="Daric V."/>
            <person name="Darras S."/>
        </authorList>
    </citation>
    <scope>NUCLEOTIDE SEQUENCE [LARGE SCALE GENOMIC DNA]</scope>
</reference>
<dbReference type="Proteomes" id="UP001642483">
    <property type="component" value="Unassembled WGS sequence"/>
</dbReference>
<keyword evidence="2" id="KW-1185">Reference proteome</keyword>
<evidence type="ECO:0000313" key="1">
    <source>
        <dbReference type="EMBL" id="CAK8676932.1"/>
    </source>
</evidence>
<protein>
    <submittedName>
        <fullName evidence="1">Uncharacterized protein</fullName>
    </submittedName>
</protein>